<dbReference type="Gene3D" id="3.40.50.720">
    <property type="entry name" value="NAD(P)-binding Rossmann-like Domain"/>
    <property type="match status" value="1"/>
</dbReference>
<keyword evidence="4" id="KW-1185">Reference proteome</keyword>
<dbReference type="InterPro" id="IPR001509">
    <property type="entry name" value="Epimerase_deHydtase"/>
</dbReference>
<dbReference type="SUPFAM" id="SSF51735">
    <property type="entry name" value="NAD(P)-binding Rossmann-fold domains"/>
    <property type="match status" value="1"/>
</dbReference>
<dbReference type="Pfam" id="PF01370">
    <property type="entry name" value="Epimerase"/>
    <property type="match status" value="1"/>
</dbReference>
<name>A0ABP7NHU8_9ACTN</name>
<comment type="caution">
    <text evidence="3">The sequence shown here is derived from an EMBL/GenBank/DDBJ whole genome shotgun (WGS) entry which is preliminary data.</text>
</comment>
<dbReference type="Proteomes" id="UP001418444">
    <property type="component" value="Unassembled WGS sequence"/>
</dbReference>
<reference evidence="4" key="1">
    <citation type="journal article" date="2019" name="Int. J. Syst. Evol. Microbiol.">
        <title>The Global Catalogue of Microorganisms (GCM) 10K type strain sequencing project: providing services to taxonomists for standard genome sequencing and annotation.</title>
        <authorList>
            <consortium name="The Broad Institute Genomics Platform"/>
            <consortium name="The Broad Institute Genome Sequencing Center for Infectious Disease"/>
            <person name="Wu L."/>
            <person name="Ma J."/>
        </authorList>
    </citation>
    <scope>NUCLEOTIDE SEQUENCE [LARGE SCALE GENOMIC DNA]</scope>
    <source>
        <strain evidence="4">JCM 16923</strain>
    </source>
</reference>
<dbReference type="EMBL" id="BAAAZW010000001">
    <property type="protein sequence ID" value="GAA3947365.1"/>
    <property type="molecule type" value="Genomic_DNA"/>
</dbReference>
<dbReference type="InterPro" id="IPR036291">
    <property type="entry name" value="NAD(P)-bd_dom_sf"/>
</dbReference>
<dbReference type="PANTHER" id="PTHR43000">
    <property type="entry name" value="DTDP-D-GLUCOSE 4,6-DEHYDRATASE-RELATED"/>
    <property type="match status" value="1"/>
</dbReference>
<proteinExistence type="inferred from homology"/>
<comment type="similarity">
    <text evidence="1">Belongs to the NAD(P)-dependent epimerase/dehydratase family.</text>
</comment>
<gene>
    <name evidence="3" type="ORF">GCM10022231_00270</name>
</gene>
<accession>A0ABP7NHU8</accession>
<evidence type="ECO:0000313" key="4">
    <source>
        <dbReference type="Proteomes" id="UP001418444"/>
    </source>
</evidence>
<organism evidence="3 4">
    <name type="scientific">Gordonia caeni</name>
    <dbReference type="NCBI Taxonomy" id="1007097"/>
    <lineage>
        <taxon>Bacteria</taxon>
        <taxon>Bacillati</taxon>
        <taxon>Actinomycetota</taxon>
        <taxon>Actinomycetes</taxon>
        <taxon>Mycobacteriales</taxon>
        <taxon>Gordoniaceae</taxon>
        <taxon>Gordonia</taxon>
    </lineage>
</organism>
<evidence type="ECO:0000259" key="2">
    <source>
        <dbReference type="Pfam" id="PF01370"/>
    </source>
</evidence>
<evidence type="ECO:0000313" key="3">
    <source>
        <dbReference type="EMBL" id="GAA3947365.1"/>
    </source>
</evidence>
<dbReference type="RefSeq" id="WP_344779349.1">
    <property type="nucleotide sequence ID" value="NZ_BAAAZW010000001.1"/>
</dbReference>
<dbReference type="Gene3D" id="3.90.25.10">
    <property type="entry name" value="UDP-galactose 4-epimerase, domain 1"/>
    <property type="match status" value="1"/>
</dbReference>
<feature type="domain" description="NAD-dependent epimerase/dehydratase" evidence="2">
    <location>
        <begin position="3"/>
        <end position="292"/>
    </location>
</feature>
<sequence length="398" mass="43784">MRVIIFGGDGFCGWPSALHLSAAGHDVTIVDNFVRRRADEELGVQSLTPIRSLDERLAAWKESSGRCIGSAVFDLAADYDALVRLLESARPDAVVHFAEQRSAPYSMKSPAHRRATLNNNLNTTHNLLTAIAQTGLDVHVVHLGTMGVYGYETVPVDLPEGYLHITYPDRNGDPVERDILYPTRPGSVYHLSKSLDQLVFAFYAQNDGIRITDLHQGIVWGTQTDETDGDARLINRFDYDGDYGTVLNRFLVEAAVGHPLTVHGSGGQTRAFINIRDSVRCIRLAVESGDQVTGGVRVMNQLTETHRIGDLARLVADQLGARIDTVVNPRQEADANDLAARNDLLRGLGLDPIGLNSALLADEFALAARYADRVDRDRIPCRSYWNRERRSAAGGRSS</sequence>
<evidence type="ECO:0000256" key="1">
    <source>
        <dbReference type="ARBA" id="ARBA00007637"/>
    </source>
</evidence>
<protein>
    <submittedName>
        <fullName evidence="3">NAD-dependent epimerase/dehydratase family protein</fullName>
    </submittedName>
</protein>